<evidence type="ECO:0000313" key="3">
    <source>
        <dbReference type="Proteomes" id="UP000308054"/>
    </source>
</evidence>
<dbReference type="Proteomes" id="UP000308054">
    <property type="component" value="Unassembled WGS sequence"/>
</dbReference>
<name>A0A4S2H096_9PROT</name>
<feature type="region of interest" description="Disordered" evidence="1">
    <location>
        <begin position="179"/>
        <end position="215"/>
    </location>
</feature>
<dbReference type="EMBL" id="SRXW01000002">
    <property type="protein sequence ID" value="TGY88947.1"/>
    <property type="molecule type" value="Genomic_DNA"/>
</dbReference>
<gene>
    <name evidence="2" type="ORF">E5163_07380</name>
</gene>
<feature type="compositionally biased region" description="Basic and acidic residues" evidence="1">
    <location>
        <begin position="179"/>
        <end position="198"/>
    </location>
</feature>
<reference evidence="2 3" key="1">
    <citation type="journal article" date="2017" name="Int. J. Syst. Evol. Microbiol.">
        <title>Marinicauda algicola sp. nov., isolated from a marine red alga Rhodosorus marinus.</title>
        <authorList>
            <person name="Jeong S.E."/>
            <person name="Jeon S.H."/>
            <person name="Chun B.H."/>
            <person name="Kim D.W."/>
            <person name="Jeon C.O."/>
        </authorList>
    </citation>
    <scope>NUCLEOTIDE SEQUENCE [LARGE SCALE GENOMIC DNA]</scope>
    <source>
        <strain evidence="2 3">JCM 31718</strain>
    </source>
</reference>
<sequence>MIALAAALMMQQAAPPDGGRAECWLTGDVRGRTVMSLQPVCPDEAPDAPALQAYAESLLARTALPITVPEAAHFNSSVELVWDGQGWSLPEPFLLVHVPAVYPERAMMRQLNAVCDGYAIVGGDGLARDVALFCQAFNSNGSEIESRLFLDPAREAVQQNVWLIAPDLELVCEPTKVAFDQRDDPGEPGELPRLDDARVPACPPGLPRGPDHDDR</sequence>
<organism evidence="2 3">
    <name type="scientific">Marinicauda algicola</name>
    <dbReference type="NCBI Taxonomy" id="2029849"/>
    <lineage>
        <taxon>Bacteria</taxon>
        <taxon>Pseudomonadati</taxon>
        <taxon>Pseudomonadota</taxon>
        <taxon>Alphaproteobacteria</taxon>
        <taxon>Maricaulales</taxon>
        <taxon>Maricaulaceae</taxon>
        <taxon>Marinicauda</taxon>
    </lineage>
</organism>
<dbReference type="RefSeq" id="WP_135995487.1">
    <property type="nucleotide sequence ID" value="NZ_CP071057.1"/>
</dbReference>
<comment type="caution">
    <text evidence="2">The sequence shown here is derived from an EMBL/GenBank/DDBJ whole genome shotgun (WGS) entry which is preliminary data.</text>
</comment>
<keyword evidence="3" id="KW-1185">Reference proteome</keyword>
<protein>
    <submittedName>
        <fullName evidence="2">Uncharacterized protein</fullName>
    </submittedName>
</protein>
<evidence type="ECO:0000256" key="1">
    <source>
        <dbReference type="SAM" id="MobiDB-lite"/>
    </source>
</evidence>
<dbReference type="AlphaFoldDB" id="A0A4S2H096"/>
<accession>A0A4S2H096</accession>
<proteinExistence type="predicted"/>
<evidence type="ECO:0000313" key="2">
    <source>
        <dbReference type="EMBL" id="TGY88947.1"/>
    </source>
</evidence>